<feature type="region of interest" description="Disordered" evidence="1">
    <location>
        <begin position="51"/>
        <end position="70"/>
    </location>
</feature>
<sequence>MTADDPTRRPLTGDPGGAARSGIQGEFVATGTGTDGTDSAVSEAAEAATNDAGAVAATDPGAGAAGSVAARSRPIDWGDEEIAPAAEAGTARGGRQPVTALVLLALGAAALWGSSRLTWVTVTSADGLTEPRTDELNGGVWFGALTPLALVLLAAIAAVLATRGWMRRLVGVVVALIAAVTAVPALALLTGSGATEQRAADLAELPGRAQVQELVTSSGPAALTLCGALAAFGAGLLLARMPAGTKQLSGKYDNPATRKAAATQAVQQRESGDVLPERVLWDALDAGADPTDPTDPTGADDPTDPTDPTGADDPTGATDAAAATGAAGATGADEPPTRTGPANETARSASAESAKPADGDATVRDEDRSAAPRSGDTP</sequence>
<feature type="compositionally biased region" description="Low complexity" evidence="1">
    <location>
        <begin position="285"/>
        <end position="333"/>
    </location>
</feature>
<protein>
    <submittedName>
        <fullName evidence="3">TIGR02234 family membrane protein</fullName>
    </submittedName>
</protein>
<keyword evidence="2" id="KW-0472">Membrane</keyword>
<evidence type="ECO:0000256" key="2">
    <source>
        <dbReference type="SAM" id="Phobius"/>
    </source>
</evidence>
<evidence type="ECO:0000256" key="1">
    <source>
        <dbReference type="SAM" id="MobiDB-lite"/>
    </source>
</evidence>
<dbReference type="Proteomes" id="UP001611263">
    <property type="component" value="Unassembled WGS sequence"/>
</dbReference>
<feature type="transmembrane region" description="Helical" evidence="2">
    <location>
        <begin position="221"/>
        <end position="239"/>
    </location>
</feature>
<feature type="transmembrane region" description="Helical" evidence="2">
    <location>
        <begin position="98"/>
        <end position="119"/>
    </location>
</feature>
<dbReference type="InterPro" id="IPR019051">
    <property type="entry name" value="Trp_biosyn_TM_oprn/chp"/>
</dbReference>
<dbReference type="InterPro" id="IPR011746">
    <property type="entry name" value="Trp_synth-assoc_CHP"/>
</dbReference>
<dbReference type="NCBIfam" id="TIGR02234">
    <property type="entry name" value="trp_oprn_chp"/>
    <property type="match status" value="1"/>
</dbReference>
<gene>
    <name evidence="3" type="ORF">ACH4WX_13660</name>
</gene>
<evidence type="ECO:0000313" key="4">
    <source>
        <dbReference type="Proteomes" id="UP001611263"/>
    </source>
</evidence>
<evidence type="ECO:0000313" key="3">
    <source>
        <dbReference type="EMBL" id="MFI1461758.1"/>
    </source>
</evidence>
<feature type="transmembrane region" description="Helical" evidence="2">
    <location>
        <begin position="139"/>
        <end position="162"/>
    </location>
</feature>
<feature type="compositionally biased region" description="Polar residues" evidence="1">
    <location>
        <begin position="340"/>
        <end position="351"/>
    </location>
</feature>
<proteinExistence type="predicted"/>
<feature type="region of interest" description="Disordered" evidence="1">
    <location>
        <begin position="1"/>
        <end position="46"/>
    </location>
</feature>
<organism evidence="3 4">
    <name type="scientific">Nocardia carnea</name>
    <dbReference type="NCBI Taxonomy" id="37328"/>
    <lineage>
        <taxon>Bacteria</taxon>
        <taxon>Bacillati</taxon>
        <taxon>Actinomycetota</taxon>
        <taxon>Actinomycetes</taxon>
        <taxon>Mycobacteriales</taxon>
        <taxon>Nocardiaceae</taxon>
        <taxon>Nocardia</taxon>
    </lineage>
</organism>
<keyword evidence="4" id="KW-1185">Reference proteome</keyword>
<feature type="transmembrane region" description="Helical" evidence="2">
    <location>
        <begin position="169"/>
        <end position="189"/>
    </location>
</feature>
<accession>A0ABW7TQ18</accession>
<comment type="caution">
    <text evidence="3">The sequence shown here is derived from an EMBL/GenBank/DDBJ whole genome shotgun (WGS) entry which is preliminary data.</text>
</comment>
<feature type="compositionally biased region" description="Basic and acidic residues" evidence="1">
    <location>
        <begin position="355"/>
        <end position="370"/>
    </location>
</feature>
<keyword evidence="2" id="KW-1133">Transmembrane helix</keyword>
<name>A0ABW7TQ18_9NOCA</name>
<dbReference type="RefSeq" id="WP_063820566.1">
    <property type="nucleotide sequence ID" value="NZ_JBIRUQ010000002.1"/>
</dbReference>
<dbReference type="GeneID" id="93509434"/>
<feature type="compositionally biased region" description="Low complexity" evidence="1">
    <location>
        <begin position="30"/>
        <end position="46"/>
    </location>
</feature>
<feature type="region of interest" description="Disordered" evidence="1">
    <location>
        <begin position="285"/>
        <end position="378"/>
    </location>
</feature>
<dbReference type="Pfam" id="PF09534">
    <property type="entry name" value="Trp_oprn_chp"/>
    <property type="match status" value="1"/>
</dbReference>
<reference evidence="3 4" key="1">
    <citation type="submission" date="2024-10" db="EMBL/GenBank/DDBJ databases">
        <title>The Natural Products Discovery Center: Release of the First 8490 Sequenced Strains for Exploring Actinobacteria Biosynthetic Diversity.</title>
        <authorList>
            <person name="Kalkreuter E."/>
            <person name="Kautsar S.A."/>
            <person name="Yang D."/>
            <person name="Bader C.D."/>
            <person name="Teijaro C.N."/>
            <person name="Fluegel L."/>
            <person name="Davis C.M."/>
            <person name="Simpson J.R."/>
            <person name="Lauterbach L."/>
            <person name="Steele A.D."/>
            <person name="Gui C."/>
            <person name="Meng S."/>
            <person name="Li G."/>
            <person name="Viehrig K."/>
            <person name="Ye F."/>
            <person name="Su P."/>
            <person name="Kiefer A.F."/>
            <person name="Nichols A."/>
            <person name="Cepeda A.J."/>
            <person name="Yan W."/>
            <person name="Fan B."/>
            <person name="Jiang Y."/>
            <person name="Adhikari A."/>
            <person name="Zheng C.-J."/>
            <person name="Schuster L."/>
            <person name="Cowan T.M."/>
            <person name="Smanski M.J."/>
            <person name="Chevrette M.G."/>
            <person name="De Carvalho L.P.S."/>
            <person name="Shen B."/>
        </authorList>
    </citation>
    <scope>NUCLEOTIDE SEQUENCE [LARGE SCALE GENOMIC DNA]</scope>
    <source>
        <strain evidence="3 4">NPDC020568</strain>
    </source>
</reference>
<dbReference type="EMBL" id="JBIRUQ010000002">
    <property type="protein sequence ID" value="MFI1461758.1"/>
    <property type="molecule type" value="Genomic_DNA"/>
</dbReference>
<keyword evidence="2" id="KW-0812">Transmembrane</keyword>